<comment type="caution">
    <text evidence="2">The sequence shown here is derived from an EMBL/GenBank/DDBJ whole genome shotgun (WGS) entry which is preliminary data.</text>
</comment>
<keyword evidence="1" id="KW-0479">Metal-binding</keyword>
<evidence type="ECO:0000256" key="1">
    <source>
        <dbReference type="ARBA" id="ARBA00022723"/>
    </source>
</evidence>
<gene>
    <name evidence="2" type="ORF">ASU35_11235</name>
</gene>
<dbReference type="Proteomes" id="UP000054874">
    <property type="component" value="Unassembled WGS sequence"/>
</dbReference>
<dbReference type="EMBL" id="LNAM01000158">
    <property type="protein sequence ID" value="KSV58865.1"/>
    <property type="molecule type" value="Genomic_DNA"/>
</dbReference>
<protein>
    <submittedName>
        <fullName evidence="2">Leucyl aminopeptidase</fullName>
    </submittedName>
</protein>
<dbReference type="RefSeq" id="WP_058352904.1">
    <property type="nucleotide sequence ID" value="NZ_CABMMD010000158.1"/>
</dbReference>
<dbReference type="PANTHER" id="PTHR34448">
    <property type="entry name" value="AMINOPEPTIDASE"/>
    <property type="match status" value="1"/>
</dbReference>
<dbReference type="STRING" id="290052.ASU35_11235"/>
<dbReference type="GO" id="GO:0006508">
    <property type="term" value="P:proteolysis"/>
    <property type="evidence" value="ECO:0007669"/>
    <property type="project" value="InterPro"/>
</dbReference>
<dbReference type="AlphaFoldDB" id="A0A0V8QE52"/>
<dbReference type="GO" id="GO:0004177">
    <property type="term" value="F:aminopeptidase activity"/>
    <property type="evidence" value="ECO:0007669"/>
    <property type="project" value="UniProtKB-KW"/>
</dbReference>
<proteinExistence type="predicted"/>
<accession>A0A0V8QE52</accession>
<dbReference type="InterPro" id="IPR052170">
    <property type="entry name" value="M29_Exopeptidase"/>
</dbReference>
<evidence type="ECO:0000313" key="2">
    <source>
        <dbReference type="EMBL" id="KSV58865.1"/>
    </source>
</evidence>
<keyword evidence="3" id="KW-1185">Reference proteome</keyword>
<keyword evidence="2" id="KW-0378">Hydrolase</keyword>
<dbReference type="Pfam" id="PF02073">
    <property type="entry name" value="Peptidase_M29"/>
    <property type="match status" value="1"/>
</dbReference>
<dbReference type="PANTHER" id="PTHR34448:SF3">
    <property type="entry name" value="AMINOPEPTIDASE AMPS"/>
    <property type="match status" value="1"/>
</dbReference>
<dbReference type="OrthoDB" id="9803993at2"/>
<organism evidence="2 3">
    <name type="scientific">Acetivibrio ethanolgignens</name>
    <dbReference type="NCBI Taxonomy" id="290052"/>
    <lineage>
        <taxon>Bacteria</taxon>
        <taxon>Bacillati</taxon>
        <taxon>Bacillota</taxon>
        <taxon>Clostridia</taxon>
        <taxon>Eubacteriales</taxon>
        <taxon>Oscillospiraceae</taxon>
        <taxon>Acetivibrio</taxon>
    </lineage>
</organism>
<reference evidence="2 3" key="1">
    <citation type="submission" date="2015-11" db="EMBL/GenBank/DDBJ databases">
        <title>Butyribacter intestini gen. nov., sp. nov., a butyric acid-producing bacterium of the family Lachnospiraceae isolated from the human faeces.</title>
        <authorList>
            <person name="Zou Y."/>
            <person name="Xue W."/>
            <person name="Luo G."/>
            <person name="Lv M."/>
        </authorList>
    </citation>
    <scope>NUCLEOTIDE SEQUENCE [LARGE SCALE GENOMIC DNA]</scope>
    <source>
        <strain evidence="2 3">ACET-33324</strain>
    </source>
</reference>
<dbReference type="InterPro" id="IPR000787">
    <property type="entry name" value="Peptidase_M29"/>
</dbReference>
<keyword evidence="2" id="KW-0031">Aminopeptidase</keyword>
<name>A0A0V8QE52_9FIRM</name>
<dbReference type="SUPFAM" id="SSF144052">
    <property type="entry name" value="Thermophilic metalloprotease-like"/>
    <property type="match status" value="1"/>
</dbReference>
<sequence length="684" mass="78043">MSYMEVIKEENKGMEERYELATSRIQEIAADVGSVGASYQEYFKKAADFLLLTEKAAKMTEAREKTEGAKLKEMNEALYEDIRNEAYETSYTNPSYANERLGKDYGPALCVLYTLLRKNIAYAYEGLMAERTFTMELFIEIFNLFEDEDETTVQAVKSALYYFDSDYTEVRCRENTKRLFLPEYGFATAIIKDADLTKESCEAAGPDYLYYYGELVTENEIKTARYLNSLSKEKIEALARTYTEGFRLGFVNGRLDLSIKNTVEIRYHLGFERIVRAAVEQFSELGLCPTFRRTAIVSSRANRQYDYDHRYDDALYLDKALADRRISGMTAAYEEVKEAAGKFAGPALIEVFGEQPFAPKAKEEALSYNEKQQKLMVDYRRNASILGNKYIKMEETSFTIIAYPIPEIGDNFNEIFDETVKVNTLDMDLYRDIQQKLIDVLDQGEYVHILGMGKNHTNLKVALQKLSDPEKETLFENCLADVNIPVGEVFTSPRLSGTNGVLHVSEVYLRELKYLDLELTFEDGKIADYTCKNFSEEAENKKFIKENIMNQQETLPIGEFAIGTNTTAYAMARKYGISGKLPILIAEKTGPHFAVGDTCFRMQEEVKTFGPDGKEMVAKDNEISILRKTEIEKAYFNCHTDITIPYDELGEISVYDKNGIRTILIKDGRFVLPGTEELNKALDA</sequence>
<dbReference type="GO" id="GO:0046872">
    <property type="term" value="F:metal ion binding"/>
    <property type="evidence" value="ECO:0007669"/>
    <property type="project" value="UniProtKB-KW"/>
</dbReference>
<keyword evidence="2" id="KW-0645">Protease</keyword>
<evidence type="ECO:0000313" key="3">
    <source>
        <dbReference type="Proteomes" id="UP000054874"/>
    </source>
</evidence>